<name>A0AAD5JRF0_9FUNG</name>
<feature type="region of interest" description="Disordered" evidence="3">
    <location>
        <begin position="45"/>
        <end position="100"/>
    </location>
</feature>
<dbReference type="AlphaFoldDB" id="A0AAD5JRF0"/>
<proteinExistence type="inferred from homology"/>
<dbReference type="Pfam" id="PF07896">
    <property type="entry name" value="DUF1674"/>
    <property type="match status" value="1"/>
</dbReference>
<dbReference type="PANTHER" id="PTHR28524">
    <property type="entry name" value="SUCCINATE DEHYDROGENASE ASSEMBLY FACTOR 4, MITOCHONDRIAL"/>
    <property type="match status" value="1"/>
</dbReference>
<evidence type="ECO:0000256" key="2">
    <source>
        <dbReference type="ARBA" id="ARBA00022170"/>
    </source>
</evidence>
<accession>A0AAD5JRF0</accession>
<comment type="caution">
    <text evidence="4">The sequence shown here is derived from an EMBL/GenBank/DDBJ whole genome shotgun (WGS) entry which is preliminary data.</text>
</comment>
<dbReference type="InterPro" id="IPR012875">
    <property type="entry name" value="SDHF4"/>
</dbReference>
<evidence type="ECO:0000313" key="5">
    <source>
        <dbReference type="Proteomes" id="UP001209540"/>
    </source>
</evidence>
<dbReference type="Proteomes" id="UP001209540">
    <property type="component" value="Unassembled WGS sequence"/>
</dbReference>
<evidence type="ECO:0000256" key="3">
    <source>
        <dbReference type="SAM" id="MobiDB-lite"/>
    </source>
</evidence>
<keyword evidence="5" id="KW-1185">Reference proteome</keyword>
<evidence type="ECO:0000256" key="1">
    <source>
        <dbReference type="ARBA" id="ARBA00005701"/>
    </source>
</evidence>
<protein>
    <recommendedName>
        <fullName evidence="2">Succinate dehydrogenase assembly factor 4, mitochondrial</fullName>
    </recommendedName>
</protein>
<dbReference type="EMBL" id="JAIXMP010000033">
    <property type="protein sequence ID" value="KAI9250230.1"/>
    <property type="molecule type" value="Genomic_DNA"/>
</dbReference>
<reference evidence="4" key="1">
    <citation type="journal article" date="2022" name="IScience">
        <title>Evolution of zygomycete secretomes and the origins of terrestrial fungal ecologies.</title>
        <authorList>
            <person name="Chang Y."/>
            <person name="Wang Y."/>
            <person name="Mondo S."/>
            <person name="Ahrendt S."/>
            <person name="Andreopoulos W."/>
            <person name="Barry K."/>
            <person name="Beard J."/>
            <person name="Benny G.L."/>
            <person name="Blankenship S."/>
            <person name="Bonito G."/>
            <person name="Cuomo C."/>
            <person name="Desiro A."/>
            <person name="Gervers K.A."/>
            <person name="Hundley H."/>
            <person name="Kuo A."/>
            <person name="LaButti K."/>
            <person name="Lang B.F."/>
            <person name="Lipzen A."/>
            <person name="O'Donnell K."/>
            <person name="Pangilinan J."/>
            <person name="Reynolds N."/>
            <person name="Sandor L."/>
            <person name="Smith M.E."/>
            <person name="Tsang A."/>
            <person name="Grigoriev I.V."/>
            <person name="Stajich J.E."/>
            <person name="Spatafora J.W."/>
        </authorList>
    </citation>
    <scope>NUCLEOTIDE SEQUENCE</scope>
    <source>
        <strain evidence="4">RSA 2281</strain>
    </source>
</reference>
<sequence length="100" mass="11390">MSNFHMLRRSPILIRAYTSFNRPGPMPLGNKKQQQEMLDLIKKKQEQDLQSEGSLHDDAIPQVAPEFEGDVNPKTGEVNGPKQEPLRHGDWSFGSRVTDF</sequence>
<dbReference type="GO" id="GO:0034553">
    <property type="term" value="P:mitochondrial respiratory chain complex II assembly"/>
    <property type="evidence" value="ECO:0007669"/>
    <property type="project" value="TreeGrafter"/>
</dbReference>
<organism evidence="4 5">
    <name type="scientific">Phascolomyces articulosus</name>
    <dbReference type="NCBI Taxonomy" id="60185"/>
    <lineage>
        <taxon>Eukaryota</taxon>
        <taxon>Fungi</taxon>
        <taxon>Fungi incertae sedis</taxon>
        <taxon>Mucoromycota</taxon>
        <taxon>Mucoromycotina</taxon>
        <taxon>Mucoromycetes</taxon>
        <taxon>Mucorales</taxon>
        <taxon>Lichtheimiaceae</taxon>
        <taxon>Phascolomyces</taxon>
    </lineage>
</organism>
<gene>
    <name evidence="4" type="ORF">BDA99DRAFT_523212</name>
</gene>
<comment type="similarity">
    <text evidence="1">Belongs to the SDHAF4 family.</text>
</comment>
<reference evidence="4" key="2">
    <citation type="submission" date="2023-02" db="EMBL/GenBank/DDBJ databases">
        <authorList>
            <consortium name="DOE Joint Genome Institute"/>
            <person name="Mondo S.J."/>
            <person name="Chang Y."/>
            <person name="Wang Y."/>
            <person name="Ahrendt S."/>
            <person name="Andreopoulos W."/>
            <person name="Barry K."/>
            <person name="Beard J."/>
            <person name="Benny G.L."/>
            <person name="Blankenship S."/>
            <person name="Bonito G."/>
            <person name="Cuomo C."/>
            <person name="Desiro A."/>
            <person name="Gervers K.A."/>
            <person name="Hundley H."/>
            <person name="Kuo A."/>
            <person name="LaButti K."/>
            <person name="Lang B.F."/>
            <person name="Lipzen A."/>
            <person name="O'Donnell K."/>
            <person name="Pangilinan J."/>
            <person name="Reynolds N."/>
            <person name="Sandor L."/>
            <person name="Smith M.W."/>
            <person name="Tsang A."/>
            <person name="Grigoriev I.V."/>
            <person name="Stajich J.E."/>
            <person name="Spatafora J.W."/>
        </authorList>
    </citation>
    <scope>NUCLEOTIDE SEQUENCE</scope>
    <source>
        <strain evidence="4">RSA 2281</strain>
    </source>
</reference>
<evidence type="ECO:0000313" key="4">
    <source>
        <dbReference type="EMBL" id="KAI9250230.1"/>
    </source>
</evidence>
<dbReference type="GO" id="GO:0005739">
    <property type="term" value="C:mitochondrion"/>
    <property type="evidence" value="ECO:0007669"/>
    <property type="project" value="TreeGrafter"/>
</dbReference>
<dbReference type="PANTHER" id="PTHR28524:SF3">
    <property type="entry name" value="SUCCINATE DEHYDROGENASE ASSEMBLY FACTOR 4, MITOCHONDRIAL"/>
    <property type="match status" value="1"/>
</dbReference>